<evidence type="ECO:0000313" key="3">
    <source>
        <dbReference type="Proteomes" id="UP000275385"/>
    </source>
</evidence>
<reference evidence="2 3" key="1">
    <citation type="submission" date="2018-08" db="EMBL/GenBank/DDBJ databases">
        <title>Draft genome of the lignicolous fungus Coniochaeta pulveracea.</title>
        <authorList>
            <person name="Borstlap C.J."/>
            <person name="De Witt R.N."/>
            <person name="Botha A."/>
            <person name="Volschenk H."/>
        </authorList>
    </citation>
    <scope>NUCLEOTIDE SEQUENCE [LARGE SCALE GENOMIC DNA]</scope>
    <source>
        <strain evidence="2 3">CAB683</strain>
    </source>
</reference>
<dbReference type="Proteomes" id="UP000275385">
    <property type="component" value="Unassembled WGS sequence"/>
</dbReference>
<gene>
    <name evidence="2" type="ORF">DL546_003645</name>
</gene>
<feature type="compositionally biased region" description="Polar residues" evidence="1">
    <location>
        <begin position="453"/>
        <end position="463"/>
    </location>
</feature>
<feature type="region of interest" description="Disordered" evidence="1">
    <location>
        <begin position="505"/>
        <end position="555"/>
    </location>
</feature>
<accession>A0A420XZE6</accession>
<protein>
    <recommendedName>
        <fullName evidence="4">Erythromycin esterase</fullName>
    </recommendedName>
</protein>
<feature type="compositionally biased region" description="Basic and acidic residues" evidence="1">
    <location>
        <begin position="190"/>
        <end position="200"/>
    </location>
</feature>
<organism evidence="2 3">
    <name type="scientific">Coniochaeta pulveracea</name>
    <dbReference type="NCBI Taxonomy" id="177199"/>
    <lineage>
        <taxon>Eukaryota</taxon>
        <taxon>Fungi</taxon>
        <taxon>Dikarya</taxon>
        <taxon>Ascomycota</taxon>
        <taxon>Pezizomycotina</taxon>
        <taxon>Sordariomycetes</taxon>
        <taxon>Sordariomycetidae</taxon>
        <taxon>Coniochaetales</taxon>
        <taxon>Coniochaetaceae</taxon>
        <taxon>Coniochaeta</taxon>
    </lineage>
</organism>
<dbReference type="STRING" id="177199.A0A420XZE6"/>
<feature type="region of interest" description="Disordered" evidence="1">
    <location>
        <begin position="561"/>
        <end position="580"/>
    </location>
</feature>
<sequence>MARRRSARLASSNKAPKPEPALASVNEGSESPDNEAPSLDTIVSSPTPKTPGKSTIKPSLAEMHPHVVHDRQDKMDAPSPTPKTPGNSSAIKPPMSEMHPSKVHSTMAPPSSSLRLGFTDIKPTVGKSHLPIAAQSTPTKVGINVPSGDFTFRFARQPHDLQLGPEAQRMMDDLREEALKIKQDLIAKREAEKVEEEKNGRKIAKAKGKAGRYSAVHMAEFKKMDSIENHPSAFRAAPGRSTPVKNLKRTQSKANLDDSKVPPATTSRPGSRQKEEGESQLPAKRVRQRVEDDATTNRPLSQDSSNIPRPKSSGLDGLHRARSNASLMTPTKSSLARARATGAKTPSAIKPPSMIASMKRPVVAKSAMADRFTRALSPNITVRSPSGRLGKAMSFLRGEKFGATRTKSSIPLASDKVPSTPTAGAARFIKTAATPTATAIRLDKPLPSLPAPGSTSGALQTKQVAFTPETKRVLATQTTPSPVKSAIPRSTVRKVLGEVHYPTLDSVLTGDDAGDEDEVSYPDLSLARPLPEPPVQPNKNVAPPPPSAPGTFTFRSDKTISFGETSPQSFGASPGHSTVRQVRPSIAPPFEMPGSFPTSVMGHGSLSKPHTSVLSPVDKENEAPFTALSSNHPTSTFKALPHGILTKKRHRVATDEEEAEQEAQERAAKKRRNEIVPEGEALLAPRLLASGRKPSLTPAKRFGVPSSAPGTPSPKKKAGISLSRLNMLSKPKVRK</sequence>
<feature type="compositionally biased region" description="Polar residues" evidence="1">
    <location>
        <begin position="41"/>
        <end position="57"/>
    </location>
</feature>
<evidence type="ECO:0000256" key="1">
    <source>
        <dbReference type="SAM" id="MobiDB-lite"/>
    </source>
</evidence>
<evidence type="ECO:0008006" key="4">
    <source>
        <dbReference type="Google" id="ProtNLM"/>
    </source>
</evidence>
<evidence type="ECO:0000313" key="2">
    <source>
        <dbReference type="EMBL" id="RKU41041.1"/>
    </source>
</evidence>
<feature type="compositionally biased region" description="Basic residues" evidence="1">
    <location>
        <begin position="201"/>
        <end position="210"/>
    </location>
</feature>
<dbReference type="AlphaFoldDB" id="A0A420XZE6"/>
<feature type="compositionally biased region" description="Basic and acidic residues" evidence="1">
    <location>
        <begin position="63"/>
        <end position="76"/>
    </location>
</feature>
<feature type="compositionally biased region" description="Pro residues" evidence="1">
    <location>
        <begin position="530"/>
        <end position="548"/>
    </location>
</feature>
<feature type="region of interest" description="Disordered" evidence="1">
    <location>
        <begin position="443"/>
        <end position="463"/>
    </location>
</feature>
<feature type="region of interest" description="Disordered" evidence="1">
    <location>
        <begin position="190"/>
        <end position="214"/>
    </location>
</feature>
<feature type="compositionally biased region" description="Polar residues" evidence="1">
    <location>
        <begin position="627"/>
        <end position="637"/>
    </location>
</feature>
<proteinExistence type="predicted"/>
<dbReference type="OrthoDB" id="5204833at2759"/>
<feature type="region of interest" description="Disordered" evidence="1">
    <location>
        <begin position="585"/>
        <end position="638"/>
    </location>
</feature>
<feature type="region of interest" description="Disordered" evidence="1">
    <location>
        <begin position="650"/>
        <end position="735"/>
    </location>
</feature>
<feature type="compositionally biased region" description="Polar residues" evidence="1">
    <location>
        <begin position="323"/>
        <end position="334"/>
    </location>
</feature>
<comment type="caution">
    <text evidence="2">The sequence shown here is derived from an EMBL/GenBank/DDBJ whole genome shotgun (WGS) entry which is preliminary data.</text>
</comment>
<name>A0A420XZE6_9PEZI</name>
<feature type="compositionally biased region" description="Polar residues" evidence="1">
    <location>
        <begin position="562"/>
        <end position="580"/>
    </location>
</feature>
<feature type="region of interest" description="Disordered" evidence="1">
    <location>
        <begin position="230"/>
        <end position="354"/>
    </location>
</feature>
<feature type="compositionally biased region" description="Polar residues" evidence="1">
    <location>
        <begin position="296"/>
        <end position="307"/>
    </location>
</feature>
<feature type="region of interest" description="Disordered" evidence="1">
    <location>
        <begin position="1"/>
        <end position="112"/>
    </location>
</feature>
<dbReference type="EMBL" id="QVQW01000084">
    <property type="protein sequence ID" value="RKU41041.1"/>
    <property type="molecule type" value="Genomic_DNA"/>
</dbReference>
<keyword evidence="3" id="KW-1185">Reference proteome</keyword>